<dbReference type="RefSeq" id="WP_281093307.1">
    <property type="nucleotide sequence ID" value="NZ_JARYZI010000002.1"/>
</dbReference>
<comment type="caution">
    <text evidence="1">The sequence shown here is derived from an EMBL/GenBank/DDBJ whole genome shotgun (WGS) entry which is preliminary data.</text>
</comment>
<dbReference type="Proteomes" id="UP001158045">
    <property type="component" value="Unassembled WGS sequence"/>
</dbReference>
<evidence type="ECO:0000313" key="2">
    <source>
        <dbReference type="Proteomes" id="UP001158045"/>
    </source>
</evidence>
<gene>
    <name evidence="1" type="ORF">QE109_05005</name>
</gene>
<protein>
    <submittedName>
        <fullName evidence="1">DUF2164 domain-containing protein</fullName>
    </submittedName>
</protein>
<dbReference type="InterPro" id="IPR018680">
    <property type="entry name" value="DUF2164"/>
</dbReference>
<dbReference type="Pfam" id="PF09932">
    <property type="entry name" value="DUF2164"/>
    <property type="match status" value="1"/>
</dbReference>
<sequence length="78" mass="9146">MINKEEKSQIVQLVQNYFEDEMLEGIGNLATEQLVDFITDLVKPHIYNQALFDVNKTIKSYQSQLEDALFILEKPTRR</sequence>
<evidence type="ECO:0000313" key="1">
    <source>
        <dbReference type="EMBL" id="MDH8677493.1"/>
    </source>
</evidence>
<organism evidence="1 2">
    <name type="scientific">Fusibacter bizertensis</name>
    <dbReference type="NCBI Taxonomy" id="1488331"/>
    <lineage>
        <taxon>Bacteria</taxon>
        <taxon>Bacillati</taxon>
        <taxon>Bacillota</taxon>
        <taxon>Clostridia</taxon>
        <taxon>Eubacteriales</taxon>
        <taxon>Eubacteriales Family XII. Incertae Sedis</taxon>
        <taxon>Fusibacter</taxon>
    </lineage>
</organism>
<proteinExistence type="predicted"/>
<accession>A0ABT6NAP5</accession>
<dbReference type="EMBL" id="JARYZI010000002">
    <property type="protein sequence ID" value="MDH8677493.1"/>
    <property type="molecule type" value="Genomic_DNA"/>
</dbReference>
<keyword evidence="2" id="KW-1185">Reference proteome</keyword>
<name>A0ABT6NAP5_9FIRM</name>
<reference evidence="1 2" key="1">
    <citation type="submission" date="2023-04" db="EMBL/GenBank/DDBJ databases">
        <title>Fusibacter bizertensis strain WBS, isolated from littoral bottom sediments of the Arctic seas - biochemical and genomic analysis.</title>
        <authorList>
            <person name="Brioukhanov A.L."/>
        </authorList>
    </citation>
    <scope>NUCLEOTIDE SEQUENCE [LARGE SCALE GENOMIC DNA]</scope>
    <source>
        <strain evidence="1 2">WBS</strain>
    </source>
</reference>